<dbReference type="Proteomes" id="UP001066276">
    <property type="component" value="Chromosome 6"/>
</dbReference>
<sequence length="185" mass="20441">MESPGRVGVPVHVAVSLESPGRVGVPVHVVVSLQSTARVGVPAHVVVPLQSTGRLVYCQHLVLQISHELGLSASEAPQRGARRLTLMLRRPSLDLQMWWTYTLQTSHQLNTAKVLYWASPAMTLPGITPAVEINHPRLWWWPSSTNMALRHDQGHTLLAADSSPNKMASLYQTNAVFNMCVRTEE</sequence>
<accession>A0AAV7R4N9</accession>
<dbReference type="EMBL" id="JANPWB010000010">
    <property type="protein sequence ID" value="KAJ1146842.1"/>
    <property type="molecule type" value="Genomic_DNA"/>
</dbReference>
<evidence type="ECO:0000313" key="1">
    <source>
        <dbReference type="EMBL" id="KAJ1146842.1"/>
    </source>
</evidence>
<comment type="caution">
    <text evidence="1">The sequence shown here is derived from an EMBL/GenBank/DDBJ whole genome shotgun (WGS) entry which is preliminary data.</text>
</comment>
<proteinExistence type="predicted"/>
<reference evidence="1" key="1">
    <citation type="journal article" date="2022" name="bioRxiv">
        <title>Sequencing and chromosome-scale assembly of the giantPleurodeles waltlgenome.</title>
        <authorList>
            <person name="Brown T."/>
            <person name="Elewa A."/>
            <person name="Iarovenko S."/>
            <person name="Subramanian E."/>
            <person name="Araus A.J."/>
            <person name="Petzold A."/>
            <person name="Susuki M."/>
            <person name="Suzuki K.-i.T."/>
            <person name="Hayashi T."/>
            <person name="Toyoda A."/>
            <person name="Oliveira C."/>
            <person name="Osipova E."/>
            <person name="Leigh N.D."/>
            <person name="Simon A."/>
            <person name="Yun M.H."/>
        </authorList>
    </citation>
    <scope>NUCLEOTIDE SEQUENCE</scope>
    <source>
        <strain evidence="1">20211129_DDA</strain>
        <tissue evidence="1">Liver</tissue>
    </source>
</reference>
<gene>
    <name evidence="1" type="ORF">NDU88_013100</name>
</gene>
<protein>
    <submittedName>
        <fullName evidence="1">Uncharacterized protein</fullName>
    </submittedName>
</protein>
<keyword evidence="2" id="KW-1185">Reference proteome</keyword>
<organism evidence="1 2">
    <name type="scientific">Pleurodeles waltl</name>
    <name type="common">Iberian ribbed newt</name>
    <dbReference type="NCBI Taxonomy" id="8319"/>
    <lineage>
        <taxon>Eukaryota</taxon>
        <taxon>Metazoa</taxon>
        <taxon>Chordata</taxon>
        <taxon>Craniata</taxon>
        <taxon>Vertebrata</taxon>
        <taxon>Euteleostomi</taxon>
        <taxon>Amphibia</taxon>
        <taxon>Batrachia</taxon>
        <taxon>Caudata</taxon>
        <taxon>Salamandroidea</taxon>
        <taxon>Salamandridae</taxon>
        <taxon>Pleurodelinae</taxon>
        <taxon>Pleurodeles</taxon>
    </lineage>
</organism>
<name>A0AAV7R4N9_PLEWA</name>
<dbReference type="AlphaFoldDB" id="A0AAV7R4N9"/>
<evidence type="ECO:0000313" key="2">
    <source>
        <dbReference type="Proteomes" id="UP001066276"/>
    </source>
</evidence>